<feature type="transmembrane region" description="Helical" evidence="7">
    <location>
        <begin position="20"/>
        <end position="44"/>
    </location>
</feature>
<evidence type="ECO:0000313" key="9">
    <source>
        <dbReference type="EMBL" id="NYD42441.1"/>
    </source>
</evidence>
<organism evidence="9 10">
    <name type="scientific">Nocardioides panaciterrulae</name>
    <dbReference type="NCBI Taxonomy" id="661492"/>
    <lineage>
        <taxon>Bacteria</taxon>
        <taxon>Bacillati</taxon>
        <taxon>Actinomycetota</taxon>
        <taxon>Actinomycetes</taxon>
        <taxon>Propionibacteriales</taxon>
        <taxon>Nocardioidaceae</taxon>
        <taxon>Nocardioides</taxon>
    </lineage>
</organism>
<feature type="transmembrane region" description="Helical" evidence="7">
    <location>
        <begin position="50"/>
        <end position="71"/>
    </location>
</feature>
<dbReference type="AlphaFoldDB" id="A0A7Y9JBQ6"/>
<dbReference type="GO" id="GO:0005886">
    <property type="term" value="C:plasma membrane"/>
    <property type="evidence" value="ECO:0007669"/>
    <property type="project" value="UniProtKB-SubCell"/>
</dbReference>
<evidence type="ECO:0000256" key="1">
    <source>
        <dbReference type="ARBA" id="ARBA00004651"/>
    </source>
</evidence>
<keyword evidence="5 7" id="KW-1133">Transmembrane helix</keyword>
<evidence type="ECO:0000256" key="2">
    <source>
        <dbReference type="ARBA" id="ARBA00022448"/>
    </source>
</evidence>
<keyword evidence="10" id="KW-1185">Reference proteome</keyword>
<dbReference type="RefSeq" id="WP_179664078.1">
    <property type="nucleotide sequence ID" value="NZ_JACCBG010000001.1"/>
</dbReference>
<feature type="transmembrane region" description="Helical" evidence="7">
    <location>
        <begin position="320"/>
        <end position="342"/>
    </location>
</feature>
<evidence type="ECO:0000256" key="3">
    <source>
        <dbReference type="ARBA" id="ARBA00022475"/>
    </source>
</evidence>
<evidence type="ECO:0000256" key="6">
    <source>
        <dbReference type="ARBA" id="ARBA00023136"/>
    </source>
</evidence>
<comment type="caution">
    <text evidence="9">The sequence shown here is derived from an EMBL/GenBank/DDBJ whole genome shotgun (WGS) entry which is preliminary data.</text>
</comment>
<evidence type="ECO:0000313" key="10">
    <source>
        <dbReference type="Proteomes" id="UP000535511"/>
    </source>
</evidence>
<dbReference type="PROSITE" id="PS50850">
    <property type="entry name" value="MFS"/>
    <property type="match status" value="1"/>
</dbReference>
<gene>
    <name evidence="9" type="ORF">BJZ21_002524</name>
</gene>
<dbReference type="InterPro" id="IPR020846">
    <property type="entry name" value="MFS_dom"/>
</dbReference>
<dbReference type="EMBL" id="JACCBG010000001">
    <property type="protein sequence ID" value="NYD42441.1"/>
    <property type="molecule type" value="Genomic_DNA"/>
</dbReference>
<reference evidence="9 10" key="1">
    <citation type="submission" date="2020-07" db="EMBL/GenBank/DDBJ databases">
        <title>Sequencing the genomes of 1000 actinobacteria strains.</title>
        <authorList>
            <person name="Klenk H.-P."/>
        </authorList>
    </citation>
    <scope>NUCLEOTIDE SEQUENCE [LARGE SCALE GENOMIC DNA]</scope>
    <source>
        <strain evidence="9 10">DSM 21350</strain>
    </source>
</reference>
<dbReference type="Proteomes" id="UP000535511">
    <property type="component" value="Unassembled WGS sequence"/>
</dbReference>
<dbReference type="Pfam" id="PF05977">
    <property type="entry name" value="MFS_3"/>
    <property type="match status" value="1"/>
</dbReference>
<dbReference type="CDD" id="cd06173">
    <property type="entry name" value="MFS_MefA_like"/>
    <property type="match status" value="1"/>
</dbReference>
<feature type="transmembrane region" description="Helical" evidence="7">
    <location>
        <begin position="233"/>
        <end position="256"/>
    </location>
</feature>
<evidence type="ECO:0000256" key="5">
    <source>
        <dbReference type="ARBA" id="ARBA00022989"/>
    </source>
</evidence>
<feature type="transmembrane region" description="Helical" evidence="7">
    <location>
        <begin position="92"/>
        <end position="119"/>
    </location>
</feature>
<dbReference type="Gene3D" id="1.20.1250.20">
    <property type="entry name" value="MFS general substrate transporter like domains"/>
    <property type="match status" value="1"/>
</dbReference>
<dbReference type="PANTHER" id="PTHR23513:SF6">
    <property type="entry name" value="MAJOR FACILITATOR SUPERFAMILY ASSOCIATED DOMAIN-CONTAINING PROTEIN"/>
    <property type="match status" value="1"/>
</dbReference>
<keyword evidence="6 7" id="KW-0472">Membrane</keyword>
<name>A0A7Y9JBQ6_9ACTN</name>
<feature type="domain" description="Major facilitator superfamily (MFS) profile" evidence="8">
    <location>
        <begin position="230"/>
        <end position="418"/>
    </location>
</feature>
<sequence length="418" mass="43714">MSSRLVETVVPARLGSGFRWLLASSWISNLGDGIAIAAGPLLVASQTHDAFLVALAALLQWLPPLVFGLYAGALADRLDRRLLVVVVDLLRAAVLVVLALSVLTGVVSIAVVLVAMFLLGTAEVFADTTSSTLLPMLVHRDDLAVANSRLQTGFITVNQLAGPPLGAALFATATAVPFATQAVLVALGAALISRLSVPRPGGHPGEGEQGPGQVGRDVLEGFRWVWHHAAVRTLVLTIFIFNITFGAAWSVLVLYATQRLGMGALGFGLLTTVSAVGGLIGTLSYGWITQRISLGDLMRVGLVVETLTHLALALTTSSRIAMAIFFVFGAHAFIWGTTSVTVRQRAVPSHLQGRVGGVNLIGVFGGLVVGSGVGGVLAQHGGVTAPFWFAFAGSAVFVVLIWRQLSHIAHDEPVPLAR</sequence>
<keyword evidence="4 7" id="KW-0812">Transmembrane</keyword>
<evidence type="ECO:0000256" key="7">
    <source>
        <dbReference type="SAM" id="Phobius"/>
    </source>
</evidence>
<proteinExistence type="predicted"/>
<keyword evidence="2" id="KW-0813">Transport</keyword>
<dbReference type="InterPro" id="IPR010290">
    <property type="entry name" value="TM_effector"/>
</dbReference>
<feature type="transmembrane region" description="Helical" evidence="7">
    <location>
        <begin position="383"/>
        <end position="402"/>
    </location>
</feature>
<dbReference type="InterPro" id="IPR036259">
    <property type="entry name" value="MFS_trans_sf"/>
</dbReference>
<dbReference type="PANTHER" id="PTHR23513">
    <property type="entry name" value="INTEGRAL MEMBRANE EFFLUX PROTEIN-RELATED"/>
    <property type="match status" value="1"/>
</dbReference>
<dbReference type="SUPFAM" id="SSF103473">
    <property type="entry name" value="MFS general substrate transporter"/>
    <property type="match status" value="1"/>
</dbReference>
<dbReference type="GO" id="GO:0022857">
    <property type="term" value="F:transmembrane transporter activity"/>
    <property type="evidence" value="ECO:0007669"/>
    <property type="project" value="InterPro"/>
</dbReference>
<evidence type="ECO:0000256" key="4">
    <source>
        <dbReference type="ARBA" id="ARBA00022692"/>
    </source>
</evidence>
<accession>A0A7Y9JBQ6</accession>
<feature type="transmembrane region" description="Helical" evidence="7">
    <location>
        <begin position="262"/>
        <end position="285"/>
    </location>
</feature>
<feature type="transmembrane region" description="Helical" evidence="7">
    <location>
        <begin position="354"/>
        <end position="377"/>
    </location>
</feature>
<evidence type="ECO:0000259" key="8">
    <source>
        <dbReference type="PROSITE" id="PS50850"/>
    </source>
</evidence>
<protein>
    <submittedName>
        <fullName evidence="9">Putative MFS family arabinose efflux permease</fullName>
    </submittedName>
</protein>
<keyword evidence="3" id="KW-1003">Cell membrane</keyword>
<comment type="subcellular location">
    <subcellularLocation>
        <location evidence="1">Cell membrane</location>
        <topology evidence="1">Multi-pass membrane protein</topology>
    </subcellularLocation>
</comment>